<keyword evidence="2" id="KW-1185">Reference proteome</keyword>
<protein>
    <submittedName>
        <fullName evidence="1">Uncharacterized protein</fullName>
    </submittedName>
</protein>
<accession>A0ABR1BLN0</accession>
<organism evidence="1 2">
    <name type="scientific">Necator americanus</name>
    <name type="common">Human hookworm</name>
    <dbReference type="NCBI Taxonomy" id="51031"/>
    <lineage>
        <taxon>Eukaryota</taxon>
        <taxon>Metazoa</taxon>
        <taxon>Ecdysozoa</taxon>
        <taxon>Nematoda</taxon>
        <taxon>Chromadorea</taxon>
        <taxon>Rhabditida</taxon>
        <taxon>Rhabditina</taxon>
        <taxon>Rhabditomorpha</taxon>
        <taxon>Strongyloidea</taxon>
        <taxon>Ancylostomatidae</taxon>
        <taxon>Bunostominae</taxon>
        <taxon>Necator</taxon>
    </lineage>
</organism>
<sequence>MHQRECECTGGTFTGIYDPPDPNWTRTGKIHEYLRQKHKVRLKIKSWQNVPHADFSKVLVLYVQSWKKFCWARNFKSPSVKCTCNTGCNIRMQGLEYTRKLVGKKKQQKRETISKQHVLIL</sequence>
<dbReference type="Proteomes" id="UP001303046">
    <property type="component" value="Unassembled WGS sequence"/>
</dbReference>
<comment type="caution">
    <text evidence="1">The sequence shown here is derived from an EMBL/GenBank/DDBJ whole genome shotgun (WGS) entry which is preliminary data.</text>
</comment>
<proteinExistence type="predicted"/>
<dbReference type="EMBL" id="JAVFWL010000001">
    <property type="protein sequence ID" value="KAK6727342.1"/>
    <property type="molecule type" value="Genomic_DNA"/>
</dbReference>
<reference evidence="1 2" key="1">
    <citation type="submission" date="2023-08" db="EMBL/GenBank/DDBJ databases">
        <title>A Necator americanus chromosomal reference genome.</title>
        <authorList>
            <person name="Ilik V."/>
            <person name="Petrzelkova K.J."/>
            <person name="Pardy F."/>
            <person name="Fuh T."/>
            <person name="Niatou-Singa F.S."/>
            <person name="Gouil Q."/>
            <person name="Baker L."/>
            <person name="Ritchie M.E."/>
            <person name="Jex A.R."/>
            <person name="Gazzola D."/>
            <person name="Li H."/>
            <person name="Toshio Fujiwara R."/>
            <person name="Zhan B."/>
            <person name="Aroian R.V."/>
            <person name="Pafco B."/>
            <person name="Schwarz E.M."/>
        </authorList>
    </citation>
    <scope>NUCLEOTIDE SEQUENCE [LARGE SCALE GENOMIC DNA]</scope>
    <source>
        <strain evidence="1 2">Aroian</strain>
        <tissue evidence="1">Whole animal</tissue>
    </source>
</reference>
<evidence type="ECO:0000313" key="1">
    <source>
        <dbReference type="EMBL" id="KAK6727342.1"/>
    </source>
</evidence>
<evidence type="ECO:0000313" key="2">
    <source>
        <dbReference type="Proteomes" id="UP001303046"/>
    </source>
</evidence>
<gene>
    <name evidence="1" type="primary">Necator_chrI.g1314</name>
    <name evidence="1" type="ORF">RB195_005188</name>
</gene>
<name>A0ABR1BLN0_NECAM</name>